<dbReference type="InterPro" id="IPR017871">
    <property type="entry name" value="ABC_transporter-like_CS"/>
</dbReference>
<keyword evidence="6" id="KW-1185">Reference proteome</keyword>
<protein>
    <submittedName>
        <fullName evidence="5">ABC transporter ATP-binding protein</fullName>
    </submittedName>
</protein>
<dbReference type="Pfam" id="PF00005">
    <property type="entry name" value="ABC_tran"/>
    <property type="match status" value="1"/>
</dbReference>
<evidence type="ECO:0000313" key="6">
    <source>
        <dbReference type="Proteomes" id="UP001626537"/>
    </source>
</evidence>
<keyword evidence="3 5" id="KW-0067">ATP-binding</keyword>
<dbReference type="InterPro" id="IPR012340">
    <property type="entry name" value="NA-bd_OB-fold"/>
</dbReference>
<dbReference type="PROSITE" id="PS00211">
    <property type="entry name" value="ABC_TRANSPORTER_1"/>
    <property type="match status" value="1"/>
</dbReference>
<dbReference type="InterPro" id="IPR008995">
    <property type="entry name" value="Mo/tungstate-bd_C_term_dom"/>
</dbReference>
<dbReference type="SMART" id="SM00382">
    <property type="entry name" value="AAA"/>
    <property type="match status" value="1"/>
</dbReference>
<proteinExistence type="predicted"/>
<organism evidence="5 6">
    <name type="scientific">Congregibacter variabilis</name>
    <dbReference type="NCBI Taxonomy" id="3081200"/>
    <lineage>
        <taxon>Bacteria</taxon>
        <taxon>Pseudomonadati</taxon>
        <taxon>Pseudomonadota</taxon>
        <taxon>Gammaproteobacteria</taxon>
        <taxon>Cellvibrionales</taxon>
        <taxon>Halieaceae</taxon>
        <taxon>Congregibacter</taxon>
    </lineage>
</organism>
<dbReference type="PANTHER" id="PTHR43875:SF4">
    <property type="entry name" value="GLUCOSE IMPORT ATP-BINDING PROTEIN GLCV"/>
    <property type="match status" value="1"/>
</dbReference>
<evidence type="ECO:0000256" key="2">
    <source>
        <dbReference type="ARBA" id="ARBA00022741"/>
    </source>
</evidence>
<evidence type="ECO:0000256" key="3">
    <source>
        <dbReference type="ARBA" id="ARBA00022840"/>
    </source>
</evidence>
<evidence type="ECO:0000256" key="1">
    <source>
        <dbReference type="ARBA" id="ARBA00022448"/>
    </source>
</evidence>
<dbReference type="RefSeq" id="WP_407349151.1">
    <property type="nucleotide sequence ID" value="NZ_CP136864.1"/>
</dbReference>
<keyword evidence="2" id="KW-0547">Nucleotide-binding</keyword>
<feature type="domain" description="AAA+ ATPase" evidence="4">
    <location>
        <begin position="23"/>
        <end position="206"/>
    </location>
</feature>
<dbReference type="Gene3D" id="3.40.50.300">
    <property type="entry name" value="P-loop containing nucleotide triphosphate hydrolases"/>
    <property type="match status" value="1"/>
</dbReference>
<dbReference type="GO" id="GO:0005524">
    <property type="term" value="F:ATP binding"/>
    <property type="evidence" value="ECO:0007669"/>
    <property type="project" value="UniProtKB-KW"/>
</dbReference>
<keyword evidence="1" id="KW-0813">Transport</keyword>
<gene>
    <name evidence="5" type="ORF">R0135_04960</name>
</gene>
<dbReference type="InterPro" id="IPR047641">
    <property type="entry name" value="ABC_transpr_MalK/UgpC-like"/>
</dbReference>
<evidence type="ECO:0000259" key="4">
    <source>
        <dbReference type="SMART" id="SM00382"/>
    </source>
</evidence>
<dbReference type="Proteomes" id="UP001626537">
    <property type="component" value="Chromosome"/>
</dbReference>
<dbReference type="InterPro" id="IPR003439">
    <property type="entry name" value="ABC_transporter-like_ATP-bd"/>
</dbReference>
<reference evidence="5 6" key="1">
    <citation type="submission" date="2023-10" db="EMBL/GenBank/DDBJ databases">
        <title>Two novel species belonging to the OM43/NOR5 clade.</title>
        <authorList>
            <person name="Park M."/>
        </authorList>
    </citation>
    <scope>NUCLEOTIDE SEQUENCE [LARGE SCALE GENOMIC DNA]</scope>
    <source>
        <strain evidence="5 6">IMCC43200</strain>
    </source>
</reference>
<dbReference type="SUPFAM" id="SSF52540">
    <property type="entry name" value="P-loop containing nucleoside triphosphate hydrolases"/>
    <property type="match status" value="1"/>
</dbReference>
<dbReference type="InterPro" id="IPR003593">
    <property type="entry name" value="AAA+_ATPase"/>
</dbReference>
<dbReference type="Gene3D" id="2.40.50.140">
    <property type="entry name" value="Nucleic acid-binding proteins"/>
    <property type="match status" value="1"/>
</dbReference>
<accession>A0ABZ0I7S0</accession>
<dbReference type="PANTHER" id="PTHR43875">
    <property type="entry name" value="MALTODEXTRIN IMPORT ATP-BINDING PROTEIN MSMX"/>
    <property type="match status" value="1"/>
</dbReference>
<evidence type="ECO:0000313" key="5">
    <source>
        <dbReference type="EMBL" id="WOJ94515.1"/>
    </source>
</evidence>
<dbReference type="EMBL" id="CP136864">
    <property type="protein sequence ID" value="WOJ94515.1"/>
    <property type="molecule type" value="Genomic_DNA"/>
</dbReference>
<dbReference type="InterPro" id="IPR027417">
    <property type="entry name" value="P-loop_NTPase"/>
</dbReference>
<dbReference type="SUPFAM" id="SSF50331">
    <property type="entry name" value="MOP-like"/>
    <property type="match status" value="1"/>
</dbReference>
<name>A0ABZ0I7S0_9GAMM</name>
<sequence>MLSVNNVCLIPDENNAFSHSFAPGEISVVLGANQSGKTNLCRLIAGLNTRAQGEVSLDGHSLVELGPRSRPVSMVYQAFVNYPNLTVFENIASPLRAKKTDTKTLSKTVAETAEKLQISQLLDRLPSELSGGQQQRVAIARALAQEAQVLLLDEPLVNLDFKLREALEVELRELLRASNTVVVYTSSDPRDAFTLGDQLLLLEKGSKIQAGRPLEVYESPSCPAAMALLADPDINRFYRNGRLCALRPEHLELSLQGHDPALESSIDFDMQVTAYETNGDESFVHGQVQDTDWVMRSRGMLPVSVGQVLQIHAAPHDVVQF</sequence>